<gene>
    <name evidence="1" type="ORF">GT003_01685</name>
</gene>
<evidence type="ECO:0000313" key="2">
    <source>
        <dbReference type="Proteomes" id="UP000558113"/>
    </source>
</evidence>
<dbReference type="Proteomes" id="UP000558113">
    <property type="component" value="Unassembled WGS sequence"/>
</dbReference>
<reference evidence="1 2" key="1">
    <citation type="submission" date="2020-01" db="EMBL/GenBank/DDBJ databases">
        <title>Paenibacillus soybeanensis sp. nov. isolated from the nodules of soybean (Glycine max(L.) Merr).</title>
        <authorList>
            <person name="Wang H."/>
        </authorList>
    </citation>
    <scope>NUCLEOTIDE SEQUENCE [LARGE SCALE GENOMIC DNA]</scope>
    <source>
        <strain evidence="1 2">DSM 23054</strain>
    </source>
</reference>
<dbReference type="RefSeq" id="WP_161693742.1">
    <property type="nucleotide sequence ID" value="NZ_JAAAMU010000001.1"/>
</dbReference>
<evidence type="ECO:0000313" key="1">
    <source>
        <dbReference type="EMBL" id="NBC67701.1"/>
    </source>
</evidence>
<organism evidence="1 2">
    <name type="scientific">Paenibacillus sacheonensis</name>
    <dbReference type="NCBI Taxonomy" id="742054"/>
    <lineage>
        <taxon>Bacteria</taxon>
        <taxon>Bacillati</taxon>
        <taxon>Bacillota</taxon>
        <taxon>Bacilli</taxon>
        <taxon>Bacillales</taxon>
        <taxon>Paenibacillaceae</taxon>
        <taxon>Paenibacillus</taxon>
    </lineage>
</organism>
<proteinExistence type="predicted"/>
<sequence>MYLARLNDQWSSFAQEAGLSEAAAIRITNTAQLKPADGPSYWLEFEREGRRFHLYHLHGLPGHADDLRELSEAYADASPEAAFGIPERQAAAIMEAVHAFMQQHYAAIQTSVDCGNGIEQARSYIHNVRMKHWLPRFPS</sequence>
<comment type="caution">
    <text evidence="1">The sequence shown here is derived from an EMBL/GenBank/DDBJ whole genome shotgun (WGS) entry which is preliminary data.</text>
</comment>
<accession>A0A7X4YL80</accession>
<protein>
    <submittedName>
        <fullName evidence="1">Uncharacterized protein</fullName>
    </submittedName>
</protein>
<dbReference type="OrthoDB" id="2628134at2"/>
<dbReference type="EMBL" id="JAAAMU010000001">
    <property type="protein sequence ID" value="NBC67701.1"/>
    <property type="molecule type" value="Genomic_DNA"/>
</dbReference>
<keyword evidence="2" id="KW-1185">Reference proteome</keyword>
<dbReference type="AlphaFoldDB" id="A0A7X4YL80"/>
<name>A0A7X4YL80_9BACL</name>